<feature type="domain" description="Protein kinase" evidence="8">
    <location>
        <begin position="8"/>
        <end position="111"/>
    </location>
</feature>
<keyword evidence="10" id="KW-1185">Reference proteome</keyword>
<evidence type="ECO:0000256" key="7">
    <source>
        <dbReference type="ARBA" id="ARBA00022840"/>
    </source>
</evidence>
<dbReference type="PANTHER" id="PTHR22969:SF17">
    <property type="entry name" value="INHIBITOR OF NUCLEAR FACTOR KAPPA-B KINASE SUBUNIT BETA"/>
    <property type="match status" value="1"/>
</dbReference>
<evidence type="ECO:0000259" key="8">
    <source>
        <dbReference type="PROSITE" id="PS50011"/>
    </source>
</evidence>
<dbReference type="AlphaFoldDB" id="A0AAV4J4R8"/>
<dbReference type="InterPro" id="IPR051180">
    <property type="entry name" value="IKK"/>
</dbReference>
<evidence type="ECO:0000313" key="9">
    <source>
        <dbReference type="EMBL" id="GFS16462.1"/>
    </source>
</evidence>
<dbReference type="SUPFAM" id="SSF56112">
    <property type="entry name" value="Protein kinase-like (PK-like)"/>
    <property type="match status" value="1"/>
</dbReference>
<dbReference type="PROSITE" id="PS50011">
    <property type="entry name" value="PROTEIN_KINASE_DOM"/>
    <property type="match status" value="1"/>
</dbReference>
<dbReference type="EMBL" id="BMAT01002897">
    <property type="protein sequence ID" value="GFS16462.1"/>
    <property type="molecule type" value="Genomic_DNA"/>
</dbReference>
<dbReference type="Pfam" id="PF00069">
    <property type="entry name" value="Pkinase"/>
    <property type="match status" value="1"/>
</dbReference>
<evidence type="ECO:0000256" key="3">
    <source>
        <dbReference type="ARBA" id="ARBA00022527"/>
    </source>
</evidence>
<evidence type="ECO:0000256" key="6">
    <source>
        <dbReference type="ARBA" id="ARBA00022777"/>
    </source>
</evidence>
<comment type="caution">
    <text evidence="9">The sequence shown here is derived from an EMBL/GenBank/DDBJ whole genome shotgun (WGS) entry which is preliminary data.</text>
</comment>
<dbReference type="GO" id="GO:0045944">
    <property type="term" value="P:positive regulation of transcription by RNA polymerase II"/>
    <property type="evidence" value="ECO:0007669"/>
    <property type="project" value="TreeGrafter"/>
</dbReference>
<keyword evidence="6 9" id="KW-0418">Kinase</keyword>
<keyword evidence="4" id="KW-0808">Transferase</keyword>
<keyword evidence="2" id="KW-0963">Cytoplasm</keyword>
<dbReference type="Proteomes" id="UP000762676">
    <property type="component" value="Unassembled WGS sequence"/>
</dbReference>
<organism evidence="9 10">
    <name type="scientific">Elysia marginata</name>
    <dbReference type="NCBI Taxonomy" id="1093978"/>
    <lineage>
        <taxon>Eukaryota</taxon>
        <taxon>Metazoa</taxon>
        <taxon>Spiralia</taxon>
        <taxon>Lophotrochozoa</taxon>
        <taxon>Mollusca</taxon>
        <taxon>Gastropoda</taxon>
        <taxon>Heterobranchia</taxon>
        <taxon>Euthyneura</taxon>
        <taxon>Panpulmonata</taxon>
        <taxon>Sacoglossa</taxon>
        <taxon>Placobranchoidea</taxon>
        <taxon>Plakobranchidae</taxon>
        <taxon>Elysia</taxon>
    </lineage>
</organism>
<comment type="subcellular location">
    <subcellularLocation>
        <location evidence="1">Cytoplasm</location>
    </subcellularLocation>
</comment>
<dbReference type="GO" id="GO:0005524">
    <property type="term" value="F:ATP binding"/>
    <property type="evidence" value="ECO:0007669"/>
    <property type="project" value="UniProtKB-KW"/>
</dbReference>
<reference evidence="9 10" key="1">
    <citation type="journal article" date="2021" name="Elife">
        <title>Chloroplast acquisition without the gene transfer in kleptoplastic sea slugs, Plakobranchus ocellatus.</title>
        <authorList>
            <person name="Maeda T."/>
            <person name="Takahashi S."/>
            <person name="Yoshida T."/>
            <person name="Shimamura S."/>
            <person name="Takaki Y."/>
            <person name="Nagai Y."/>
            <person name="Toyoda A."/>
            <person name="Suzuki Y."/>
            <person name="Arimoto A."/>
            <person name="Ishii H."/>
            <person name="Satoh N."/>
            <person name="Nishiyama T."/>
            <person name="Hasebe M."/>
            <person name="Maruyama T."/>
            <person name="Minagawa J."/>
            <person name="Obokata J."/>
            <person name="Shigenobu S."/>
        </authorList>
    </citation>
    <scope>NUCLEOTIDE SEQUENCE [LARGE SCALE GENOMIC DNA]</scope>
</reference>
<keyword evidence="3" id="KW-0723">Serine/threonine-protein kinase</keyword>
<dbReference type="PANTHER" id="PTHR22969">
    <property type="entry name" value="IKB KINASE"/>
    <property type="match status" value="1"/>
</dbReference>
<dbReference type="GO" id="GO:0033209">
    <property type="term" value="P:tumor necrosis factor-mediated signaling pathway"/>
    <property type="evidence" value="ECO:0007669"/>
    <property type="project" value="TreeGrafter"/>
</dbReference>
<name>A0AAV4J4R8_9GAST</name>
<sequence>MSGHEGPWICKKTLGRGGFGEVSLWLNEETGETIAVKECHLHNTSDEKKRQRWKTEVDIMSKLDHENLIRAVPIPPELAPQLSYPPVLGMEFCEGGDLRKVSQDVSYFTLK</sequence>
<dbReference type="Gene3D" id="3.30.200.20">
    <property type="entry name" value="Phosphorylase Kinase, domain 1"/>
    <property type="match status" value="1"/>
</dbReference>
<proteinExistence type="predicted"/>
<dbReference type="GO" id="GO:0008385">
    <property type="term" value="C:IkappaB kinase complex"/>
    <property type="evidence" value="ECO:0007669"/>
    <property type="project" value="TreeGrafter"/>
</dbReference>
<protein>
    <submittedName>
        <fullName evidence="9">Inhibitor of nuclear factor kappa-B kinase subunit alpha</fullName>
    </submittedName>
</protein>
<accession>A0AAV4J4R8</accession>
<evidence type="ECO:0000256" key="4">
    <source>
        <dbReference type="ARBA" id="ARBA00022679"/>
    </source>
</evidence>
<keyword evidence="7" id="KW-0067">ATP-binding</keyword>
<evidence type="ECO:0000256" key="2">
    <source>
        <dbReference type="ARBA" id="ARBA00022490"/>
    </source>
</evidence>
<keyword evidence="5" id="KW-0547">Nucleotide-binding</keyword>
<evidence type="ECO:0000313" key="10">
    <source>
        <dbReference type="Proteomes" id="UP000762676"/>
    </source>
</evidence>
<evidence type="ECO:0000256" key="1">
    <source>
        <dbReference type="ARBA" id="ARBA00004496"/>
    </source>
</evidence>
<evidence type="ECO:0000256" key="5">
    <source>
        <dbReference type="ARBA" id="ARBA00022741"/>
    </source>
</evidence>
<dbReference type="GO" id="GO:0008384">
    <property type="term" value="F:IkappaB kinase activity"/>
    <property type="evidence" value="ECO:0007669"/>
    <property type="project" value="TreeGrafter"/>
</dbReference>
<dbReference type="InterPro" id="IPR000719">
    <property type="entry name" value="Prot_kinase_dom"/>
</dbReference>
<dbReference type="InterPro" id="IPR011009">
    <property type="entry name" value="Kinase-like_dom_sf"/>
</dbReference>
<gene>
    <name evidence="9" type="ORF">ElyMa_001474000</name>
</gene>